<dbReference type="EMBL" id="WVTB01000036">
    <property type="protein sequence ID" value="KAF3806486.1"/>
    <property type="molecule type" value="Genomic_DNA"/>
</dbReference>
<dbReference type="FunFam" id="3.90.600.10:FF:000001">
    <property type="entry name" value="Trifunctional purine biosynthetic protein adenosine-3"/>
    <property type="match status" value="1"/>
</dbReference>
<evidence type="ECO:0000256" key="1">
    <source>
        <dbReference type="ARBA" id="ARBA00001946"/>
    </source>
</evidence>
<dbReference type="InterPro" id="IPR016188">
    <property type="entry name" value="PurM-like_N"/>
</dbReference>
<comment type="similarity">
    <text evidence="14">In the C-terminal section; belongs to the AIR synthase family.</text>
</comment>
<keyword evidence="5" id="KW-0436">Ligase</keyword>
<name>A0A8H4CM98_COLGL</name>
<dbReference type="GO" id="GO:0004641">
    <property type="term" value="F:phosphoribosylformylglycinamidine cyclo-ligase activity"/>
    <property type="evidence" value="ECO:0007669"/>
    <property type="project" value="UniProtKB-EC"/>
</dbReference>
<comment type="catalytic activity">
    <reaction evidence="16">
        <text>2-formamido-N(1)-(5-O-phospho-beta-D-ribosyl)acetamidine + ATP = 5-amino-1-(5-phospho-beta-D-ribosyl)imidazole + ADP + phosphate + H(+)</text>
        <dbReference type="Rhea" id="RHEA:23032"/>
        <dbReference type="ChEBI" id="CHEBI:15378"/>
        <dbReference type="ChEBI" id="CHEBI:30616"/>
        <dbReference type="ChEBI" id="CHEBI:43474"/>
        <dbReference type="ChEBI" id="CHEBI:137981"/>
        <dbReference type="ChEBI" id="CHEBI:147287"/>
        <dbReference type="ChEBI" id="CHEBI:456216"/>
        <dbReference type="EC" id="6.3.3.1"/>
    </reaction>
</comment>
<dbReference type="Pfam" id="PF02844">
    <property type="entry name" value="GARS_N"/>
    <property type="match status" value="1"/>
</dbReference>
<dbReference type="HAMAP" id="MF_00741">
    <property type="entry name" value="AIRS"/>
    <property type="match status" value="1"/>
</dbReference>
<dbReference type="Pfam" id="PF01071">
    <property type="entry name" value="GARS_A"/>
    <property type="match status" value="1"/>
</dbReference>
<dbReference type="GO" id="GO:0005524">
    <property type="term" value="F:ATP binding"/>
    <property type="evidence" value="ECO:0007669"/>
    <property type="project" value="UniProtKB-UniRule"/>
</dbReference>
<keyword evidence="7 18" id="KW-0547">Nucleotide-binding</keyword>
<dbReference type="InterPro" id="IPR016185">
    <property type="entry name" value="PreATP-grasp_dom_sf"/>
</dbReference>
<comment type="cofactor">
    <cofactor evidence="1">
        <name>Mg(2+)</name>
        <dbReference type="ChEBI" id="CHEBI:18420"/>
    </cofactor>
</comment>
<evidence type="ECO:0000256" key="11">
    <source>
        <dbReference type="ARBA" id="ARBA00023211"/>
    </source>
</evidence>
<dbReference type="InterPro" id="IPR036921">
    <property type="entry name" value="PurM-like_N_sf"/>
</dbReference>
<comment type="similarity">
    <text evidence="4">In the N-terminal section; belongs to the GARS family.</text>
</comment>
<dbReference type="InterPro" id="IPR011990">
    <property type="entry name" value="TPR-like_helical_dom_sf"/>
</dbReference>
<feature type="repeat" description="TPR" evidence="17">
    <location>
        <begin position="440"/>
        <end position="473"/>
    </location>
</feature>
<reference evidence="21" key="1">
    <citation type="journal article" date="2020" name="Phytopathology">
        <title>Genome sequence and comparative analysis of Colletotrichum gloeosporioides isolated from Liriodendron leaves.</title>
        <authorList>
            <person name="Fu F.F."/>
            <person name="Hao Z."/>
            <person name="Wang P."/>
            <person name="Lu Y."/>
            <person name="Xue L.J."/>
            <person name="Wei G."/>
            <person name="Tian Y."/>
            <person name="Baishi H."/>
            <person name="Xu H."/>
            <person name="Shi J."/>
            <person name="Cheng T."/>
            <person name="Wang G."/>
            <person name="Yi Y."/>
            <person name="Chen J."/>
        </authorList>
    </citation>
    <scope>NUCLEOTIDE SEQUENCE</scope>
    <source>
        <strain evidence="21">Lc1</strain>
    </source>
</reference>
<dbReference type="GeneID" id="69013402"/>
<dbReference type="FunFam" id="3.90.650.10:FF:000007">
    <property type="entry name" value="Trifunctional purine biosynthetic protein adenosine-3"/>
    <property type="match status" value="1"/>
</dbReference>
<dbReference type="PANTHER" id="PTHR10520:SF12">
    <property type="entry name" value="TRIFUNCTIONAL PURINE BIOSYNTHETIC PROTEIN ADENOSINE-3"/>
    <property type="match status" value="1"/>
</dbReference>
<dbReference type="Pfam" id="PF02843">
    <property type="entry name" value="GARS_C"/>
    <property type="match status" value="1"/>
</dbReference>
<proteinExistence type="inferred from homology"/>
<dbReference type="InterPro" id="IPR020562">
    <property type="entry name" value="PRibGlycinamide_synth_N"/>
</dbReference>
<dbReference type="GO" id="GO:0006189">
    <property type="term" value="P:'de novo' IMP biosynthetic process"/>
    <property type="evidence" value="ECO:0007669"/>
    <property type="project" value="UniProtKB-UniPathway"/>
</dbReference>
<keyword evidence="12" id="KW-0511">Multifunctional enzyme</keyword>
<dbReference type="Proteomes" id="UP000613401">
    <property type="component" value="Unassembled WGS sequence"/>
</dbReference>
<dbReference type="InterPro" id="IPR013815">
    <property type="entry name" value="ATP_grasp_subdomain_1"/>
</dbReference>
<evidence type="ECO:0000256" key="15">
    <source>
        <dbReference type="ARBA" id="ARBA00047843"/>
    </source>
</evidence>
<dbReference type="Gene3D" id="3.30.1490.20">
    <property type="entry name" value="ATP-grasp fold, A domain"/>
    <property type="match status" value="1"/>
</dbReference>
<sequence length="1795" mass="197934">MEPAPGMLEPYGLRDATGPNDGDEDIVSDADSDEMELRGDIAKFDQSVREFLSSHQGTVTVDDEDEHELRRPRAAMRSKAATRSTIRGPRQAAEPRGDIKFRLARVNQAFMSGEYDRARNLVFEIIRINAETHQAWTVLASIFREEGHSDKALMAMVIAAHLRPKDGPGWMSCASFAMSLAEEGQDGALKTALMCYSSAVKAQPTNLDARLGRAEASQAQGFLSQAIAEFSYVLERRPFDIRIVRRLAEACADLGGAEDVERAVAAYQTYFTHAHAEARGAGDELSWHDVGIFVELFACAGDYANAILQLKSLSRWMLGRRNEGLWDECVDDREWDREHTRRLQIPAFDPSAYDLYTYGLGLPLEFRARLALYRLKIRDDQESNLHLRWLDPTESATATAVQDFPYLIRDIADELYMVPRISEALDYYELLRHSIYGQDATLLLQLGRCYLARSDLAAAEDCFLVAIQVDETNIDARIELARIYEKAKEEEEALILLSEAAALDRINDGGNQLEDVSGDPNRSRGRASTVSDATKPRRKRDQRRRPTNNGVVRARYRPRKLVAPDQRLQEERARADELTRRYEVVRNLKRGIQAGDHSLIPQWMAAAGELVGDFRSFRKFYPWDKYLKFLGAANDVVFSASSRMQSGLSELAERLSKNITPSILDDRRINVAYEDDGYRGIPFREWLELFLDYAVSLALANRAEEAYQVCEAARDSIVFVNSKDYMFLIHVAWAACAIYLADEEMCVAVARFFMKVRQLDSDSYRMFAALCRLCQSPASWYNSGPAQKYILRQIKIIDASHLSSSQVDRHREVNHREATSPAEAKQLDICLLMLYGHILFTSTSYTFALNYFLRARTLDPLNPMISLSVGLGYIHHALKRQADNRQYLIMQGFACVFEFCHSKLTGTPDERREAFFGVGRTFHMLGLHHLALEWYRKVLGPEQSQIDLQLEDVASRDVILSAAYNEYALFISSGSVDELENVVLPHQILLSQIQMVVTMTSNGKLRILLIGNGGREHALAWKLSQSPLVESIYAVPGNGGTATCPKVTNVTDIAADDYPTLVKFAQSKLIGLVVPGPEAPLVDGVEAYFRAAAIPCFGPSKEAAQMEGSKTFSKDFMKRHNIPTAAYENFSNYEEAVAYLDRISHDVVIKATGLAAGKGVIIPTTKAEAQQALKEIMVDKAFGNAGDEVVIEEFLTGDELSILTFSDGNHTLSLPPAQDHKRIGDGDQGPNTGGMGCYAPTTIATKELIRQIEDEVIEPTIIGMRKEGYPFRGVLFTGLMITPNGPKVLEYNVRFGDPETQTVLPLLSEDTDLAEIMLACTAHEARLDCVSVKIEQKFSATVVVAAGGYPGSYAKGTPMVVNSPTSPDISVFHAGTKLSSEGQLQTSGGRVIAVNATADSLEAAVKKAYEQGIPLINFDKMYCRKDIAHRAFRSQQQREALTYAGAGVSVDAGNEFVERIKKAVRATKQPGADAEIGGFGGELDLAKCGLQLDEGQLPVLVGAIDGVGTKLMIAQSMGKHDTVGIDLVAMNVNDLVVQGARPLMFLDYYGCSRLDLSTAASFVEGVAAGCIDAGCTLVGGETAEMPGMYQKDDYDAAGCAVGVMVNSQRLPRKDEMAAGDILLGLASSGVHSNGFSLVRRILERETLAYTDEAPWDAGKTVGDSLLTPTKIYVKSLRGVVEGRLVKGLAHITGGGLIDNVPRMLPDHLGAEIDLTSWEMPAVFNWLKASGNVEPYQMVRTFNTGVGMVAAVDPALEKEAVKSLEAAGEKVLRLGRLVQRSADEPHCKVLNLDSWA</sequence>
<evidence type="ECO:0000256" key="5">
    <source>
        <dbReference type="ARBA" id="ARBA00022598"/>
    </source>
</evidence>
<comment type="function">
    <text evidence="13">Catalyzes the second and fifth step in the 'de novo' purine biosynthesis pathway; contains phosphoribosylamine--glycine ligase (GARS) and phosphoribosylformylglycinamidine cyclo-ligase (AIRS) activities.</text>
</comment>
<dbReference type="SUPFAM" id="SSF55326">
    <property type="entry name" value="PurM N-terminal domain-like"/>
    <property type="match status" value="1"/>
</dbReference>
<evidence type="ECO:0000256" key="14">
    <source>
        <dbReference type="ARBA" id="ARBA00029444"/>
    </source>
</evidence>
<evidence type="ECO:0000256" key="18">
    <source>
        <dbReference type="PROSITE-ProRule" id="PRU00409"/>
    </source>
</evidence>
<feature type="region of interest" description="Disordered" evidence="19">
    <location>
        <begin position="1214"/>
        <end position="1233"/>
    </location>
</feature>
<dbReference type="Gene3D" id="3.90.600.10">
    <property type="entry name" value="Phosphoribosylglycinamide synthetase, C-terminal domain"/>
    <property type="match status" value="1"/>
</dbReference>
<dbReference type="GO" id="GO:0005829">
    <property type="term" value="C:cytosol"/>
    <property type="evidence" value="ECO:0007669"/>
    <property type="project" value="TreeGrafter"/>
</dbReference>
<keyword evidence="6" id="KW-0479">Metal-binding</keyword>
<keyword evidence="17" id="KW-0802">TPR repeat</keyword>
<gene>
    <name evidence="21" type="ORF">GCG54_00006253</name>
</gene>
<keyword evidence="22" id="KW-1185">Reference proteome</keyword>
<dbReference type="InterPro" id="IPR004733">
    <property type="entry name" value="PurM_cligase"/>
</dbReference>
<dbReference type="UniPathway" id="UPA00074">
    <property type="reaction ID" value="UER00125"/>
</dbReference>
<dbReference type="FunFam" id="3.30.1490.20:FF:000006">
    <property type="entry name" value="phosphoribosylamine--glycine ligase, chloroplastic-like"/>
    <property type="match status" value="1"/>
</dbReference>
<feature type="compositionally biased region" description="Acidic residues" evidence="19">
    <location>
        <begin position="21"/>
        <end position="33"/>
    </location>
</feature>
<dbReference type="InterPro" id="IPR010918">
    <property type="entry name" value="PurM-like_C_dom"/>
</dbReference>
<dbReference type="InterPro" id="IPR019734">
    <property type="entry name" value="TPR_rpt"/>
</dbReference>
<dbReference type="FunFam" id="3.30.470.20:FF:000018">
    <property type="entry name" value="Trifunctional purine biosynthetic protein adenosine-3"/>
    <property type="match status" value="1"/>
</dbReference>
<dbReference type="InterPro" id="IPR020561">
    <property type="entry name" value="PRibGlycinamid_synth_ATP-grasp"/>
</dbReference>
<dbReference type="Gene3D" id="3.40.50.20">
    <property type="match status" value="1"/>
</dbReference>
<evidence type="ECO:0000256" key="2">
    <source>
        <dbReference type="ARBA" id="ARBA00004686"/>
    </source>
</evidence>
<evidence type="ECO:0000256" key="7">
    <source>
        <dbReference type="ARBA" id="ARBA00022741"/>
    </source>
</evidence>
<dbReference type="SUPFAM" id="SSF51246">
    <property type="entry name" value="Rudiment single hybrid motif"/>
    <property type="match status" value="1"/>
</dbReference>
<dbReference type="NCBIfam" id="TIGR00878">
    <property type="entry name" value="purM"/>
    <property type="match status" value="1"/>
</dbReference>
<keyword evidence="11" id="KW-0464">Manganese</keyword>
<dbReference type="Gene3D" id="3.30.1330.10">
    <property type="entry name" value="PurM-like, N-terminal domain"/>
    <property type="match status" value="1"/>
</dbReference>
<dbReference type="SUPFAM" id="SSF56059">
    <property type="entry name" value="Glutathione synthetase ATP-binding domain-like"/>
    <property type="match status" value="1"/>
</dbReference>
<dbReference type="InterPro" id="IPR011054">
    <property type="entry name" value="Rudment_hybrid_motif"/>
</dbReference>
<evidence type="ECO:0000259" key="20">
    <source>
        <dbReference type="PROSITE" id="PS50975"/>
    </source>
</evidence>
<keyword evidence="9 18" id="KW-0067">ATP-binding</keyword>
<evidence type="ECO:0000256" key="16">
    <source>
        <dbReference type="ARBA" id="ARBA00049057"/>
    </source>
</evidence>
<keyword evidence="10" id="KW-0460">Magnesium</keyword>
<dbReference type="Gene3D" id="3.30.470.20">
    <property type="entry name" value="ATP-grasp fold, B domain"/>
    <property type="match status" value="1"/>
</dbReference>
<dbReference type="SUPFAM" id="SSF48452">
    <property type="entry name" value="TPR-like"/>
    <property type="match status" value="1"/>
</dbReference>
<dbReference type="Pfam" id="PF00586">
    <property type="entry name" value="AIRS"/>
    <property type="match status" value="1"/>
</dbReference>
<dbReference type="FunFam" id="3.40.50.20:FF:000006">
    <property type="entry name" value="Phosphoribosylamine--glycine ligase, chloroplastic"/>
    <property type="match status" value="1"/>
</dbReference>
<evidence type="ECO:0000313" key="21">
    <source>
        <dbReference type="EMBL" id="KAF3806486.1"/>
    </source>
</evidence>
<comment type="pathway">
    <text evidence="3">Purine metabolism; IMP biosynthesis via de novo pathway; N(1)-(5-phospho-D-ribosyl)glycinamide from 5-phospho-alpha-D-ribose 1-diphosphate: step 2/2.</text>
</comment>
<dbReference type="GO" id="GO:0004637">
    <property type="term" value="F:phosphoribosylamine-glycine ligase activity"/>
    <property type="evidence" value="ECO:0007669"/>
    <property type="project" value="UniProtKB-EC"/>
</dbReference>
<feature type="region of interest" description="Disordered" evidence="19">
    <location>
        <begin position="73"/>
        <end position="94"/>
    </location>
</feature>
<dbReference type="Gene3D" id="1.25.40.10">
    <property type="entry name" value="Tetratricopeptide repeat domain"/>
    <property type="match status" value="2"/>
</dbReference>
<evidence type="ECO:0000256" key="4">
    <source>
        <dbReference type="ARBA" id="ARBA00007423"/>
    </source>
</evidence>
<evidence type="ECO:0000256" key="19">
    <source>
        <dbReference type="SAM" id="MobiDB-lite"/>
    </source>
</evidence>
<dbReference type="SMART" id="SM00028">
    <property type="entry name" value="TPR"/>
    <property type="match status" value="6"/>
</dbReference>
<dbReference type="InterPro" id="IPR020560">
    <property type="entry name" value="PRibGlycinamide_synth_C-dom"/>
</dbReference>
<feature type="domain" description="ATP-grasp" evidence="20">
    <location>
        <begin position="1114"/>
        <end position="1322"/>
    </location>
</feature>
<evidence type="ECO:0000256" key="13">
    <source>
        <dbReference type="ARBA" id="ARBA00029388"/>
    </source>
</evidence>
<comment type="pathway">
    <text evidence="2">Purine metabolism; IMP biosynthesis via de novo pathway; 5-amino-1-(5-phospho-D-ribosyl)imidazole from N(2)-formyl-N(1)-(5-phospho-D-ribosyl)glycinamide: step 2/2.</text>
</comment>
<evidence type="ECO:0000256" key="9">
    <source>
        <dbReference type="ARBA" id="ARBA00022840"/>
    </source>
</evidence>
<dbReference type="CDD" id="cd02196">
    <property type="entry name" value="PurM"/>
    <property type="match status" value="1"/>
</dbReference>
<dbReference type="PROSITE" id="PS50975">
    <property type="entry name" value="ATP_GRASP"/>
    <property type="match status" value="1"/>
</dbReference>
<dbReference type="SUPFAM" id="SSF56042">
    <property type="entry name" value="PurM C-terminal domain-like"/>
    <property type="match status" value="1"/>
</dbReference>
<dbReference type="SUPFAM" id="SSF52440">
    <property type="entry name" value="PreATP-grasp domain"/>
    <property type="match status" value="1"/>
</dbReference>
<dbReference type="NCBIfam" id="TIGR00877">
    <property type="entry name" value="purD"/>
    <property type="match status" value="1"/>
</dbReference>
<evidence type="ECO:0000256" key="8">
    <source>
        <dbReference type="ARBA" id="ARBA00022755"/>
    </source>
</evidence>
<feature type="region of interest" description="Disordered" evidence="19">
    <location>
        <begin position="511"/>
        <end position="551"/>
    </location>
</feature>
<dbReference type="InterPro" id="IPR036676">
    <property type="entry name" value="PurM-like_C_sf"/>
</dbReference>
<feature type="compositionally biased region" description="Basic residues" evidence="19">
    <location>
        <begin position="536"/>
        <end position="546"/>
    </location>
</feature>
<dbReference type="PANTHER" id="PTHR10520">
    <property type="entry name" value="TRIFUNCTIONAL PURINE BIOSYNTHETIC PROTEIN ADENOSINE-3-RELATED"/>
    <property type="match status" value="1"/>
</dbReference>
<dbReference type="GO" id="GO:0046872">
    <property type="term" value="F:metal ion binding"/>
    <property type="evidence" value="ECO:0007669"/>
    <property type="project" value="UniProtKB-KW"/>
</dbReference>
<comment type="catalytic activity">
    <reaction evidence="15">
        <text>5-phospho-beta-D-ribosylamine + glycine + ATP = N(1)-(5-phospho-beta-D-ribosyl)glycinamide + ADP + phosphate + H(+)</text>
        <dbReference type="Rhea" id="RHEA:17453"/>
        <dbReference type="ChEBI" id="CHEBI:15378"/>
        <dbReference type="ChEBI" id="CHEBI:30616"/>
        <dbReference type="ChEBI" id="CHEBI:43474"/>
        <dbReference type="ChEBI" id="CHEBI:57305"/>
        <dbReference type="ChEBI" id="CHEBI:58681"/>
        <dbReference type="ChEBI" id="CHEBI:143788"/>
        <dbReference type="ChEBI" id="CHEBI:456216"/>
        <dbReference type="EC" id="6.3.4.13"/>
    </reaction>
</comment>
<evidence type="ECO:0000256" key="3">
    <source>
        <dbReference type="ARBA" id="ARBA00005174"/>
    </source>
</evidence>
<evidence type="ECO:0000256" key="10">
    <source>
        <dbReference type="ARBA" id="ARBA00022842"/>
    </source>
</evidence>
<feature type="region of interest" description="Disordered" evidence="19">
    <location>
        <begin position="1"/>
        <end position="33"/>
    </location>
</feature>
<evidence type="ECO:0000313" key="22">
    <source>
        <dbReference type="Proteomes" id="UP000613401"/>
    </source>
</evidence>
<accession>A0A8H4CM98</accession>
<dbReference type="SMART" id="SM01210">
    <property type="entry name" value="GARS_C"/>
    <property type="match status" value="1"/>
</dbReference>
<reference evidence="21" key="2">
    <citation type="submission" date="2020-03" db="EMBL/GenBank/DDBJ databases">
        <authorList>
            <person name="Fu F.-F."/>
            <person name="Chen J."/>
        </authorList>
    </citation>
    <scope>NUCLEOTIDE SEQUENCE</scope>
    <source>
        <strain evidence="21">Lc1</strain>
    </source>
</reference>
<protein>
    <submittedName>
        <fullName evidence="21">Bifunctional purine biosynthetic protein ADE1</fullName>
    </submittedName>
</protein>
<dbReference type="PROSITE" id="PS00184">
    <property type="entry name" value="GARS"/>
    <property type="match status" value="1"/>
</dbReference>
<dbReference type="GO" id="GO:0046084">
    <property type="term" value="P:adenine biosynthetic process"/>
    <property type="evidence" value="ECO:0007669"/>
    <property type="project" value="TreeGrafter"/>
</dbReference>
<evidence type="ECO:0000256" key="17">
    <source>
        <dbReference type="PROSITE-ProRule" id="PRU00339"/>
    </source>
</evidence>
<dbReference type="FunFam" id="3.30.1330.10:FF:000001">
    <property type="entry name" value="Phosphoribosylformylglycinamidine cyclo-ligase"/>
    <property type="match status" value="1"/>
</dbReference>
<dbReference type="PROSITE" id="PS50005">
    <property type="entry name" value="TPR"/>
    <property type="match status" value="1"/>
</dbReference>
<dbReference type="Gene3D" id="3.90.650.10">
    <property type="entry name" value="PurM-like C-terminal domain"/>
    <property type="match status" value="1"/>
</dbReference>
<keyword evidence="8" id="KW-0658">Purine biosynthesis</keyword>
<dbReference type="SMART" id="SM01209">
    <property type="entry name" value="GARS_A"/>
    <property type="match status" value="1"/>
</dbReference>
<organism evidence="21 22">
    <name type="scientific">Colletotrichum gloeosporioides</name>
    <name type="common">Anthracnose fungus</name>
    <name type="synonym">Glomerella cingulata</name>
    <dbReference type="NCBI Taxonomy" id="474922"/>
    <lineage>
        <taxon>Eukaryota</taxon>
        <taxon>Fungi</taxon>
        <taxon>Dikarya</taxon>
        <taxon>Ascomycota</taxon>
        <taxon>Pezizomycotina</taxon>
        <taxon>Sordariomycetes</taxon>
        <taxon>Hypocreomycetidae</taxon>
        <taxon>Glomerellales</taxon>
        <taxon>Glomerellaceae</taxon>
        <taxon>Colletotrichum</taxon>
        <taxon>Colletotrichum gloeosporioides species complex</taxon>
    </lineage>
</organism>
<dbReference type="InterPro" id="IPR000115">
    <property type="entry name" value="PRibGlycinamide_synth"/>
</dbReference>
<dbReference type="InterPro" id="IPR020559">
    <property type="entry name" value="PRibGlycinamide_synth_CS"/>
</dbReference>
<comment type="caution">
    <text evidence="21">The sequence shown here is derived from an EMBL/GenBank/DDBJ whole genome shotgun (WGS) entry which is preliminary data.</text>
</comment>
<evidence type="ECO:0000256" key="6">
    <source>
        <dbReference type="ARBA" id="ARBA00022723"/>
    </source>
</evidence>
<dbReference type="InterPro" id="IPR011761">
    <property type="entry name" value="ATP-grasp"/>
</dbReference>
<dbReference type="InterPro" id="IPR037123">
    <property type="entry name" value="PRibGlycinamide_synth_C_sf"/>
</dbReference>
<dbReference type="Pfam" id="PF02769">
    <property type="entry name" value="AIRS_C"/>
    <property type="match status" value="1"/>
</dbReference>
<dbReference type="HAMAP" id="MF_00138">
    <property type="entry name" value="GARS"/>
    <property type="match status" value="1"/>
</dbReference>
<evidence type="ECO:0000256" key="12">
    <source>
        <dbReference type="ARBA" id="ARBA00023268"/>
    </source>
</evidence>
<dbReference type="RefSeq" id="XP_045265645.1">
    <property type="nucleotide sequence ID" value="XM_045406262.1"/>
</dbReference>